<dbReference type="AlphaFoldDB" id="A0A4R4PRB6"/>
<evidence type="ECO:0000256" key="2">
    <source>
        <dbReference type="ARBA" id="ARBA00022448"/>
    </source>
</evidence>
<dbReference type="GO" id="GO:0005886">
    <property type="term" value="C:plasma membrane"/>
    <property type="evidence" value="ECO:0007669"/>
    <property type="project" value="UniProtKB-SubCell"/>
</dbReference>
<dbReference type="OrthoDB" id="9808136at2"/>
<dbReference type="Pfam" id="PF02653">
    <property type="entry name" value="BPD_transp_2"/>
    <property type="match status" value="1"/>
</dbReference>
<keyword evidence="6 8" id="KW-1133">Transmembrane helix</keyword>
<keyword evidence="10" id="KW-1185">Reference proteome</keyword>
<evidence type="ECO:0000256" key="7">
    <source>
        <dbReference type="ARBA" id="ARBA00023136"/>
    </source>
</evidence>
<keyword evidence="3" id="KW-1003">Cell membrane</keyword>
<feature type="transmembrane region" description="Helical" evidence="8">
    <location>
        <begin position="217"/>
        <end position="239"/>
    </location>
</feature>
<comment type="caution">
    <text evidence="9">The sequence shown here is derived from an EMBL/GenBank/DDBJ whole genome shotgun (WGS) entry which is preliminary data.</text>
</comment>
<feature type="transmembrane region" description="Helical" evidence="8">
    <location>
        <begin position="299"/>
        <end position="316"/>
    </location>
</feature>
<keyword evidence="2" id="KW-0813">Transport</keyword>
<feature type="transmembrane region" description="Helical" evidence="8">
    <location>
        <begin position="116"/>
        <end position="137"/>
    </location>
</feature>
<evidence type="ECO:0000256" key="6">
    <source>
        <dbReference type="ARBA" id="ARBA00022989"/>
    </source>
</evidence>
<feature type="transmembrane region" description="Helical" evidence="8">
    <location>
        <begin position="64"/>
        <end position="81"/>
    </location>
</feature>
<protein>
    <submittedName>
        <fullName evidence="9">ABC transporter permease</fullName>
    </submittedName>
</protein>
<dbReference type="RefSeq" id="WP_132410648.1">
    <property type="nucleotide sequence ID" value="NZ_SMKA01000133.1"/>
</dbReference>
<keyword evidence="7 8" id="KW-0472">Membrane</keyword>
<keyword evidence="4" id="KW-0997">Cell inner membrane</keyword>
<evidence type="ECO:0000256" key="4">
    <source>
        <dbReference type="ARBA" id="ARBA00022519"/>
    </source>
</evidence>
<evidence type="ECO:0000256" key="8">
    <source>
        <dbReference type="SAM" id="Phobius"/>
    </source>
</evidence>
<feature type="transmembrane region" description="Helical" evidence="8">
    <location>
        <begin position="274"/>
        <end position="293"/>
    </location>
</feature>
<reference evidence="9 10" key="1">
    <citation type="submission" date="2019-03" db="EMBL/GenBank/DDBJ databases">
        <title>Draft genome sequences of novel Actinobacteria.</title>
        <authorList>
            <person name="Sahin N."/>
            <person name="Ay H."/>
            <person name="Saygin H."/>
        </authorList>
    </citation>
    <scope>NUCLEOTIDE SEQUENCE [LARGE SCALE GENOMIC DNA]</scope>
    <source>
        <strain evidence="9 10">JCM 30547</strain>
    </source>
</reference>
<evidence type="ECO:0000313" key="9">
    <source>
        <dbReference type="EMBL" id="TDC24806.1"/>
    </source>
</evidence>
<accession>A0A4R4PRB6</accession>
<evidence type="ECO:0000256" key="5">
    <source>
        <dbReference type="ARBA" id="ARBA00022692"/>
    </source>
</evidence>
<feature type="transmembrane region" description="Helical" evidence="8">
    <location>
        <begin position="87"/>
        <end position="109"/>
    </location>
</feature>
<comment type="subcellular location">
    <subcellularLocation>
        <location evidence="1">Cell membrane</location>
        <topology evidence="1">Multi-pass membrane protein</topology>
    </subcellularLocation>
</comment>
<dbReference type="EMBL" id="SMKA01000133">
    <property type="protein sequence ID" value="TDC24806.1"/>
    <property type="molecule type" value="Genomic_DNA"/>
</dbReference>
<dbReference type="GO" id="GO:0022857">
    <property type="term" value="F:transmembrane transporter activity"/>
    <property type="evidence" value="ECO:0007669"/>
    <property type="project" value="InterPro"/>
</dbReference>
<dbReference type="CDD" id="cd06579">
    <property type="entry name" value="TM_PBP1_transp_AraH_like"/>
    <property type="match status" value="1"/>
</dbReference>
<dbReference type="InterPro" id="IPR001851">
    <property type="entry name" value="ABC_transp_permease"/>
</dbReference>
<evidence type="ECO:0000256" key="1">
    <source>
        <dbReference type="ARBA" id="ARBA00004651"/>
    </source>
</evidence>
<evidence type="ECO:0000256" key="3">
    <source>
        <dbReference type="ARBA" id="ARBA00022475"/>
    </source>
</evidence>
<name>A0A4R4PRB6_9ACTN</name>
<sequence>MRRVMANQELLLVGLMVLLILGVSLKFPDFFGLQTLFNVLTASMVGMLFAVGVMLVLVSGGIDVSFLAVGILSAYATVKYGPQDDSAVVVFAISTAIGLGLGLLNAAVVIVARTSVLIATLATSSIYLGAMFAFIGGEVISTLPQPLQTLGTTHLITVKGEVRGTTSLNVLILVVLVVCVLVWAFLHFTIAGRSVFAVGGDAEAASRAAISVPRTRVLVFAIAGAVAGLAGIISVTLSGRADPTTFMGRELDTLAAVVLGGVAIAGGKGTVRGAVLGVLLISLVTASLVPLGIPTIWQRAAVGALLIGGILLQTAISRRQRIRPILDAPAPEVTNA</sequence>
<dbReference type="PANTHER" id="PTHR32196">
    <property type="entry name" value="ABC TRANSPORTER PERMEASE PROTEIN YPHD-RELATED-RELATED"/>
    <property type="match status" value="1"/>
</dbReference>
<keyword evidence="5 8" id="KW-0812">Transmembrane</keyword>
<dbReference type="Proteomes" id="UP000295075">
    <property type="component" value="Unassembled WGS sequence"/>
</dbReference>
<evidence type="ECO:0000313" key="10">
    <source>
        <dbReference type="Proteomes" id="UP000295075"/>
    </source>
</evidence>
<proteinExistence type="predicted"/>
<organism evidence="9 10">
    <name type="scientific">Kribbella albertanoniae</name>
    <dbReference type="NCBI Taxonomy" id="1266829"/>
    <lineage>
        <taxon>Bacteria</taxon>
        <taxon>Bacillati</taxon>
        <taxon>Actinomycetota</taxon>
        <taxon>Actinomycetes</taxon>
        <taxon>Propionibacteriales</taxon>
        <taxon>Kribbellaceae</taxon>
        <taxon>Kribbella</taxon>
    </lineage>
</organism>
<gene>
    <name evidence="9" type="ORF">E1261_25355</name>
</gene>
<feature type="transmembrane region" description="Helical" evidence="8">
    <location>
        <begin position="168"/>
        <end position="186"/>
    </location>
</feature>
<dbReference type="PANTHER" id="PTHR32196:SF21">
    <property type="entry name" value="ABC TRANSPORTER PERMEASE PROTEIN YPHD-RELATED"/>
    <property type="match status" value="1"/>
</dbReference>